<dbReference type="GO" id="GO:0016810">
    <property type="term" value="F:hydrolase activity, acting on carbon-nitrogen (but not peptide) bonds"/>
    <property type="evidence" value="ECO:0007669"/>
    <property type="project" value="InterPro"/>
</dbReference>
<dbReference type="PANTHER" id="PTHR22642:SF2">
    <property type="entry name" value="PROTEIN LONG AFTER FAR-RED 3"/>
    <property type="match status" value="1"/>
</dbReference>
<dbReference type="Gene3D" id="3.10.310.70">
    <property type="match status" value="1"/>
</dbReference>
<dbReference type="Pfam" id="PF07969">
    <property type="entry name" value="Amidohydro_3"/>
    <property type="match status" value="1"/>
</dbReference>
<dbReference type="CDD" id="cd01300">
    <property type="entry name" value="YtcJ_like"/>
    <property type="match status" value="1"/>
</dbReference>
<dbReference type="PANTHER" id="PTHR22642">
    <property type="entry name" value="IMIDAZOLONEPROPIONASE"/>
    <property type="match status" value="1"/>
</dbReference>
<dbReference type="Gene3D" id="2.30.40.10">
    <property type="entry name" value="Urease, subunit C, domain 1"/>
    <property type="match status" value="1"/>
</dbReference>
<evidence type="ECO:0000313" key="3">
    <source>
        <dbReference type="Proteomes" id="UP000440096"/>
    </source>
</evidence>
<keyword evidence="2" id="KW-0378">Hydrolase</keyword>
<sequence length="567" mass="60520">MRVDAVYENARVFTGSSWTSAVAMLHGRIVALGEDAESLSTLVRVDLGGAVVVPGFHDAHNHQAMFGMTLDEVPLGDCKHVDEVYAAVAERAAQVPPGGWIVGSGYDQNRLIGGHPTRHGLDRAAPGHLVRLQHNSRHMVVVSSNVLDQLDLANVPAGGDVVLDDDGSPTGLLREQAQLLLRPLIYPTPLDTLVRAIDRAGEQYLAEGITSVQEAGVGGGLVGQTPAEVLAYQLARDRGVLRVRSTLMVSSAVLHELPDGAGFGLDLGLRTGMGDEWLRIGAMKLFADGSLIGRTAAMREDFANEQGTLPSVTNPTAATAETDVDEQNGCGPYPPPFGRIGNRGYLQQPEEELAETIFRAHAAGWQIATHAIGDRAIATIIDAYEAALTANPRPDHRHRIEHCGVVSPDDVARIAALGLIPVPQGRFVNEIGDGMVAALGPEREPWCYRQRTFLDAGCVLPGSSDRPVVNGAPLLGLADLVHRRTSSGRLLGPAERLTPREALRAYTYGSAFAAFREREVGTLDVGYLADFVVLSGDPTEQVEDLSVLATVIGGRLAYERGMTDARP</sequence>
<comment type="caution">
    <text evidence="2">The sequence shown here is derived from an EMBL/GenBank/DDBJ whole genome shotgun (WGS) entry which is preliminary data.</text>
</comment>
<dbReference type="Proteomes" id="UP000440096">
    <property type="component" value="Unassembled WGS sequence"/>
</dbReference>
<proteinExistence type="predicted"/>
<dbReference type="SUPFAM" id="SSF51556">
    <property type="entry name" value="Metallo-dependent hydrolases"/>
    <property type="match status" value="1"/>
</dbReference>
<dbReference type="SUPFAM" id="SSF51338">
    <property type="entry name" value="Composite domain of metallo-dependent hydrolases"/>
    <property type="match status" value="1"/>
</dbReference>
<dbReference type="InterPro" id="IPR033932">
    <property type="entry name" value="YtcJ-like"/>
</dbReference>
<reference evidence="2 3" key="1">
    <citation type="submission" date="2019-11" db="EMBL/GenBank/DDBJ databases">
        <title>Draft genome of Amycolatopsis RM579.</title>
        <authorList>
            <person name="Duangmal K."/>
            <person name="Mingma R."/>
        </authorList>
    </citation>
    <scope>NUCLEOTIDE SEQUENCE [LARGE SCALE GENOMIC DNA]</scope>
    <source>
        <strain evidence="2 3">RM579</strain>
    </source>
</reference>
<gene>
    <name evidence="2" type="ORF">GKO32_23760</name>
</gene>
<dbReference type="RefSeq" id="WP_154759101.1">
    <property type="nucleotide sequence ID" value="NZ_WMBA01000041.1"/>
</dbReference>
<protein>
    <submittedName>
        <fullName evidence="2">Amidohydrolase family protein</fullName>
    </submittedName>
</protein>
<dbReference type="Gene3D" id="3.20.20.140">
    <property type="entry name" value="Metal-dependent hydrolases"/>
    <property type="match status" value="1"/>
</dbReference>
<dbReference type="OrthoDB" id="3173428at2"/>
<dbReference type="InterPro" id="IPR011059">
    <property type="entry name" value="Metal-dep_hydrolase_composite"/>
</dbReference>
<dbReference type="InterPro" id="IPR013108">
    <property type="entry name" value="Amidohydro_3"/>
</dbReference>
<dbReference type="InterPro" id="IPR032466">
    <property type="entry name" value="Metal_Hydrolase"/>
</dbReference>
<feature type="domain" description="Amidohydrolase 3" evidence="1">
    <location>
        <begin position="45"/>
        <end position="558"/>
    </location>
</feature>
<name>A0A6N7YV66_9PSEU</name>
<dbReference type="EMBL" id="WMBA01000041">
    <property type="protein sequence ID" value="MTD56965.1"/>
    <property type="molecule type" value="Genomic_DNA"/>
</dbReference>
<evidence type="ECO:0000259" key="1">
    <source>
        <dbReference type="Pfam" id="PF07969"/>
    </source>
</evidence>
<accession>A0A6N7YV66</accession>
<keyword evidence="3" id="KW-1185">Reference proteome</keyword>
<evidence type="ECO:0000313" key="2">
    <source>
        <dbReference type="EMBL" id="MTD56965.1"/>
    </source>
</evidence>
<organism evidence="2 3">
    <name type="scientific">Amycolatopsis pithecellobii</name>
    <dbReference type="NCBI Taxonomy" id="664692"/>
    <lineage>
        <taxon>Bacteria</taxon>
        <taxon>Bacillati</taxon>
        <taxon>Actinomycetota</taxon>
        <taxon>Actinomycetes</taxon>
        <taxon>Pseudonocardiales</taxon>
        <taxon>Pseudonocardiaceae</taxon>
        <taxon>Amycolatopsis</taxon>
    </lineage>
</organism>
<dbReference type="AlphaFoldDB" id="A0A6N7YV66"/>